<dbReference type="EMBL" id="JACHWQ010000001">
    <property type="protein sequence ID" value="MBB2974937.1"/>
    <property type="molecule type" value="Genomic_DNA"/>
</dbReference>
<dbReference type="PANTHER" id="PTHR47623:SF1">
    <property type="entry name" value="OS09G0287300 PROTEIN"/>
    <property type="match status" value="1"/>
</dbReference>
<dbReference type="RefSeq" id="WP_165142113.1">
    <property type="nucleotide sequence ID" value="NZ_CP049255.1"/>
</dbReference>
<feature type="binding site" evidence="1">
    <location>
        <position position="62"/>
    </location>
    <ligand>
        <name>substrate</name>
    </ligand>
</feature>
<accession>A0A7W4V178</accession>
<dbReference type="SMART" id="SM00855">
    <property type="entry name" value="PGAM"/>
    <property type="match status" value="1"/>
</dbReference>
<dbReference type="InterPro" id="IPR013078">
    <property type="entry name" value="His_Pase_superF_clade-1"/>
</dbReference>
<keyword evidence="3" id="KW-1185">Reference proteome</keyword>
<reference evidence="2 3" key="1">
    <citation type="submission" date="2020-08" db="EMBL/GenBank/DDBJ databases">
        <title>Sequencing the genomes of 1000 actinobacteria strains.</title>
        <authorList>
            <person name="Klenk H.-P."/>
        </authorList>
    </citation>
    <scope>NUCLEOTIDE SEQUENCE [LARGE SCALE GENOMIC DNA]</scope>
    <source>
        <strain evidence="2 3">DSM 27099</strain>
    </source>
</reference>
<dbReference type="SUPFAM" id="SSF53254">
    <property type="entry name" value="Phosphoglycerate mutase-like"/>
    <property type="match status" value="1"/>
</dbReference>
<dbReference type="CDD" id="cd07067">
    <property type="entry name" value="HP_PGM_like"/>
    <property type="match status" value="1"/>
</dbReference>
<sequence>MITLVLVRHAKSDWGSAILDDHERPLNRRGHGDAPLMAERLAARLSASGVKPDVIFSSTALRAATTADAFGQALNVEVTRDARLYGALPKVLWEVAAESPGNTAIVVAHDPGLSTLVARLTDGEIVAMPTCAVAMFEWEAPDWASIDFDSPDGWTFDEPGAR</sequence>
<name>A0A7W4V178_9MICO</name>
<protein>
    <submittedName>
        <fullName evidence="2">Phosphohistidine phosphatase</fullName>
        <ecNumber evidence="2">3.1.3.-</ecNumber>
    </submittedName>
</protein>
<dbReference type="EC" id="3.1.3.-" evidence="2"/>
<dbReference type="InterPro" id="IPR029033">
    <property type="entry name" value="His_PPase_superfam"/>
</dbReference>
<gene>
    <name evidence="2" type="ORF">FHX49_000478</name>
</gene>
<dbReference type="Pfam" id="PF00300">
    <property type="entry name" value="His_Phos_1"/>
    <property type="match status" value="1"/>
</dbReference>
<dbReference type="Proteomes" id="UP000529310">
    <property type="component" value="Unassembled WGS sequence"/>
</dbReference>
<evidence type="ECO:0000256" key="1">
    <source>
        <dbReference type="PIRSR" id="PIRSR613078-2"/>
    </source>
</evidence>
<dbReference type="GO" id="GO:0016787">
    <property type="term" value="F:hydrolase activity"/>
    <property type="evidence" value="ECO:0007669"/>
    <property type="project" value="UniProtKB-KW"/>
</dbReference>
<organism evidence="2 3">
    <name type="scientific">Microbacterium endophyticum</name>
    <dbReference type="NCBI Taxonomy" id="1526412"/>
    <lineage>
        <taxon>Bacteria</taxon>
        <taxon>Bacillati</taxon>
        <taxon>Actinomycetota</taxon>
        <taxon>Actinomycetes</taxon>
        <taxon>Micrococcales</taxon>
        <taxon>Microbacteriaceae</taxon>
        <taxon>Microbacterium</taxon>
    </lineage>
</organism>
<keyword evidence="2" id="KW-0378">Hydrolase</keyword>
<proteinExistence type="predicted"/>
<dbReference type="AlphaFoldDB" id="A0A7W4V178"/>
<evidence type="ECO:0000313" key="2">
    <source>
        <dbReference type="EMBL" id="MBB2974937.1"/>
    </source>
</evidence>
<dbReference type="PANTHER" id="PTHR47623">
    <property type="entry name" value="OS09G0287300 PROTEIN"/>
    <property type="match status" value="1"/>
</dbReference>
<dbReference type="Gene3D" id="3.40.50.1240">
    <property type="entry name" value="Phosphoglycerate mutase-like"/>
    <property type="match status" value="1"/>
</dbReference>
<evidence type="ECO:0000313" key="3">
    <source>
        <dbReference type="Proteomes" id="UP000529310"/>
    </source>
</evidence>
<comment type="caution">
    <text evidence="2">The sequence shown here is derived from an EMBL/GenBank/DDBJ whole genome shotgun (WGS) entry which is preliminary data.</text>
</comment>